<dbReference type="InterPro" id="IPR029058">
    <property type="entry name" value="AB_hydrolase_fold"/>
</dbReference>
<accession>A0A383E221</accession>
<dbReference type="InterPro" id="IPR002925">
    <property type="entry name" value="Dienelactn_hydro"/>
</dbReference>
<evidence type="ECO:0000259" key="1">
    <source>
        <dbReference type="Pfam" id="PF01738"/>
    </source>
</evidence>
<dbReference type="Gene3D" id="3.40.50.1820">
    <property type="entry name" value="alpha/beta hydrolase"/>
    <property type="match status" value="1"/>
</dbReference>
<dbReference type="Pfam" id="PF01738">
    <property type="entry name" value="DLH"/>
    <property type="match status" value="1"/>
</dbReference>
<protein>
    <recommendedName>
        <fullName evidence="1">Dienelactone hydrolase domain-containing protein</fullName>
    </recommendedName>
</protein>
<organism evidence="2">
    <name type="scientific">marine metagenome</name>
    <dbReference type="NCBI Taxonomy" id="408172"/>
    <lineage>
        <taxon>unclassified sequences</taxon>
        <taxon>metagenomes</taxon>
        <taxon>ecological metagenomes</taxon>
    </lineage>
</organism>
<name>A0A383E221_9ZZZZ</name>
<evidence type="ECO:0000313" key="2">
    <source>
        <dbReference type="EMBL" id="SVE50158.1"/>
    </source>
</evidence>
<sequence length="163" mass="17770">GERAAENDFVNPTTLLQIGAESRLRDLFTASVVEHRRAIDALWTRADIDTSRIGVLGYEFGAAVAFALAALEPRVQATVACVPPTVRDVLSVRATQNYAPHITSPFLMLMAANSHTSSQAESEELRALLAASPAELKVYTSDDRLPIWYMGDAVGWFVTHLAQ</sequence>
<dbReference type="SUPFAM" id="SSF53474">
    <property type="entry name" value="alpha/beta-Hydrolases"/>
    <property type="match status" value="1"/>
</dbReference>
<reference evidence="2" key="1">
    <citation type="submission" date="2018-05" db="EMBL/GenBank/DDBJ databases">
        <authorList>
            <person name="Lanie J.A."/>
            <person name="Ng W.-L."/>
            <person name="Kazmierczak K.M."/>
            <person name="Andrzejewski T.M."/>
            <person name="Davidsen T.M."/>
            <person name="Wayne K.J."/>
            <person name="Tettelin H."/>
            <person name="Glass J.I."/>
            <person name="Rusch D."/>
            <person name="Podicherti R."/>
            <person name="Tsui H.-C.T."/>
            <person name="Winkler M.E."/>
        </authorList>
    </citation>
    <scope>NUCLEOTIDE SEQUENCE</scope>
</reference>
<dbReference type="AlphaFoldDB" id="A0A383E221"/>
<feature type="non-terminal residue" evidence="2">
    <location>
        <position position="1"/>
    </location>
</feature>
<feature type="domain" description="Dienelactone hydrolase" evidence="1">
    <location>
        <begin position="29"/>
        <end position="139"/>
    </location>
</feature>
<dbReference type="EMBL" id="UINC01221713">
    <property type="protein sequence ID" value="SVE50158.1"/>
    <property type="molecule type" value="Genomic_DNA"/>
</dbReference>
<dbReference type="GO" id="GO:0016787">
    <property type="term" value="F:hydrolase activity"/>
    <property type="evidence" value="ECO:0007669"/>
    <property type="project" value="InterPro"/>
</dbReference>
<gene>
    <name evidence="2" type="ORF">METZ01_LOCUS503012</name>
</gene>
<proteinExistence type="predicted"/>